<name>A0A1Q3F3W9_CULTA</name>
<dbReference type="InterPro" id="IPR036322">
    <property type="entry name" value="WD40_repeat_dom_sf"/>
</dbReference>
<dbReference type="PROSITE" id="PS50082">
    <property type="entry name" value="WD_REPEATS_2"/>
    <property type="match status" value="2"/>
</dbReference>
<evidence type="ECO:0000256" key="2">
    <source>
        <dbReference type="ARBA" id="ARBA00022574"/>
    </source>
</evidence>
<dbReference type="SUPFAM" id="SSF50978">
    <property type="entry name" value="WD40 repeat-like"/>
    <property type="match status" value="1"/>
</dbReference>
<reference evidence="6" key="1">
    <citation type="submission" date="2017-01" db="EMBL/GenBank/DDBJ databases">
        <title>A deep insight into the sialotranscriptome of adult male and female Cluex tarsalis mosquitoes.</title>
        <authorList>
            <person name="Ribeiro J.M."/>
            <person name="Moreira F."/>
            <person name="Bernard K.A."/>
            <person name="Calvo E."/>
        </authorList>
    </citation>
    <scope>NUCLEOTIDE SEQUENCE</scope>
    <source>
        <strain evidence="6">Kern County</strain>
        <tissue evidence="6">Salivary glands</tissue>
    </source>
</reference>
<feature type="repeat" description="WD" evidence="4">
    <location>
        <begin position="368"/>
        <end position="410"/>
    </location>
</feature>
<dbReference type="PANTHER" id="PTHR14091:SF0">
    <property type="entry name" value="PERIODIC TRYPTOPHAN PROTEIN 1 HOMOLOG"/>
    <property type="match status" value="1"/>
</dbReference>
<dbReference type="InterPro" id="IPR044285">
    <property type="entry name" value="PWP1"/>
</dbReference>
<dbReference type="PANTHER" id="PTHR14091">
    <property type="entry name" value="PERIODIC TRYPTOPHAN PROTEIN 1"/>
    <property type="match status" value="1"/>
</dbReference>
<evidence type="ECO:0000256" key="3">
    <source>
        <dbReference type="ARBA" id="ARBA00022737"/>
    </source>
</evidence>
<dbReference type="PRINTS" id="PR00320">
    <property type="entry name" value="GPROTEINBRPT"/>
</dbReference>
<dbReference type="InterPro" id="IPR001680">
    <property type="entry name" value="WD40_rpt"/>
</dbReference>
<feature type="compositionally biased region" description="Acidic residues" evidence="5">
    <location>
        <begin position="92"/>
        <end position="103"/>
    </location>
</feature>
<dbReference type="PROSITE" id="PS50294">
    <property type="entry name" value="WD_REPEATS_REGION"/>
    <property type="match status" value="2"/>
</dbReference>
<dbReference type="InterPro" id="IPR019775">
    <property type="entry name" value="WD40_repeat_CS"/>
</dbReference>
<keyword evidence="2 4" id="KW-0853">WD repeat</keyword>
<accession>A0A1Q3F3W9</accession>
<dbReference type="InterPro" id="IPR015943">
    <property type="entry name" value="WD40/YVTN_repeat-like_dom_sf"/>
</dbReference>
<feature type="repeat" description="WD" evidence="4">
    <location>
        <begin position="235"/>
        <end position="277"/>
    </location>
</feature>
<evidence type="ECO:0000256" key="1">
    <source>
        <dbReference type="ARBA" id="ARBA00022553"/>
    </source>
</evidence>
<feature type="region of interest" description="Disordered" evidence="5">
    <location>
        <begin position="46"/>
        <end position="107"/>
    </location>
</feature>
<dbReference type="Gene3D" id="2.130.10.10">
    <property type="entry name" value="YVTN repeat-like/Quinoprotein amine dehydrogenase"/>
    <property type="match status" value="1"/>
</dbReference>
<evidence type="ECO:0000313" key="6">
    <source>
        <dbReference type="EMBL" id="JAV22262.1"/>
    </source>
</evidence>
<evidence type="ECO:0000256" key="5">
    <source>
        <dbReference type="SAM" id="MobiDB-lite"/>
    </source>
</evidence>
<dbReference type="EMBL" id="GFDL01012783">
    <property type="protein sequence ID" value="JAV22262.1"/>
    <property type="molecule type" value="Transcribed_RNA"/>
</dbReference>
<dbReference type="SMART" id="SM00320">
    <property type="entry name" value="WD40"/>
    <property type="match status" value="5"/>
</dbReference>
<dbReference type="Pfam" id="PF00400">
    <property type="entry name" value="WD40"/>
    <property type="match status" value="3"/>
</dbReference>
<sequence>MDSDQEDEVPNVNFVPSLLFIKRGVAKANPDKVTLTPAELARIINETRDDLEENGANGIDSSDDEENEDSAARLASRAQDQAGASGSRPEGDEFGFENYEQESGEPVVRLGSVAVVDPEENIQDEDDSEAEDEIIKPTDNLILVGHVQNDSASMEVYVFNDDEGSLYVHHDFLLPSPPLCIEWLSFDPGSDKPGNICAIGCMDPVITLWDLDIQDSLEPVCKLGSKGSRKKNKPKVGHSDAVLDLSWNKHLDHILASGSVDQSVILWDMEDGTPHTIIKEFGEKVQTLAFHPTRAEGLLVGSCDGMVKVFDCRTTTNDSASFLSWTLGGEVERVCWNHHSEFHFVASTNEGRIHYCDVRRPGETLWSKEVHEKEITGLVLSSKVRGMLSTASADGTLKLWDIDEEDARLVYKKNPKMGVLQCLDECPENPFMLAMGGDLKTKNFSVVNVLDNDVVSNVFKARFDPSYQPVASEERMNIEPPTEAMEDASISDDDDQDGDDENEV</sequence>
<feature type="region of interest" description="Disordered" evidence="5">
    <location>
        <begin position="469"/>
        <end position="504"/>
    </location>
</feature>
<organism evidence="6">
    <name type="scientific">Culex tarsalis</name>
    <name type="common">Encephalitis mosquito</name>
    <dbReference type="NCBI Taxonomy" id="7177"/>
    <lineage>
        <taxon>Eukaryota</taxon>
        <taxon>Metazoa</taxon>
        <taxon>Ecdysozoa</taxon>
        <taxon>Arthropoda</taxon>
        <taxon>Hexapoda</taxon>
        <taxon>Insecta</taxon>
        <taxon>Pterygota</taxon>
        <taxon>Neoptera</taxon>
        <taxon>Endopterygota</taxon>
        <taxon>Diptera</taxon>
        <taxon>Nematocera</taxon>
        <taxon>Culicoidea</taxon>
        <taxon>Culicidae</taxon>
        <taxon>Culicinae</taxon>
        <taxon>Culicini</taxon>
        <taxon>Culex</taxon>
        <taxon>Culex</taxon>
    </lineage>
</organism>
<dbReference type="PROSITE" id="PS00678">
    <property type="entry name" value="WD_REPEATS_1"/>
    <property type="match status" value="2"/>
</dbReference>
<dbReference type="AlphaFoldDB" id="A0A1Q3F3W9"/>
<feature type="compositionally biased region" description="Acidic residues" evidence="5">
    <location>
        <begin position="484"/>
        <end position="504"/>
    </location>
</feature>
<keyword evidence="3" id="KW-0677">Repeat</keyword>
<dbReference type="GO" id="GO:0005634">
    <property type="term" value="C:nucleus"/>
    <property type="evidence" value="ECO:0007669"/>
    <property type="project" value="TreeGrafter"/>
</dbReference>
<protein>
    <submittedName>
        <fullName evidence="6">Putative wd40 repeat-containing protein</fullName>
    </submittedName>
</protein>
<dbReference type="InterPro" id="IPR020472">
    <property type="entry name" value="WD40_PAC1"/>
</dbReference>
<proteinExistence type="predicted"/>
<keyword evidence="1" id="KW-0597">Phosphoprotein</keyword>
<dbReference type="GO" id="GO:0006364">
    <property type="term" value="P:rRNA processing"/>
    <property type="evidence" value="ECO:0007669"/>
    <property type="project" value="InterPro"/>
</dbReference>
<evidence type="ECO:0000256" key="4">
    <source>
        <dbReference type="PROSITE-ProRule" id="PRU00221"/>
    </source>
</evidence>